<sequence length="53" mass="5810">MWVWIVSGLALWLALSALAAVVLGRFLFVAETEEELVEAQRAQRDSAVPPLVS</sequence>
<accession>A0ACD4DEK0</accession>
<keyword evidence="2" id="KW-1185">Reference proteome</keyword>
<protein>
    <submittedName>
        <fullName evidence="1">Uncharacterized protein</fullName>
    </submittedName>
</protein>
<dbReference type="Proteomes" id="UP001156484">
    <property type="component" value="Chromosome"/>
</dbReference>
<proteinExistence type="predicted"/>
<evidence type="ECO:0000313" key="2">
    <source>
        <dbReference type="Proteomes" id="UP001156484"/>
    </source>
</evidence>
<gene>
    <name evidence="1" type="ORF">OED52_17925</name>
</gene>
<dbReference type="EMBL" id="CP107551">
    <property type="protein sequence ID" value="UYP18510.1"/>
    <property type="molecule type" value="Genomic_DNA"/>
</dbReference>
<evidence type="ECO:0000313" key="1">
    <source>
        <dbReference type="EMBL" id="UYP18510.1"/>
    </source>
</evidence>
<reference evidence="1" key="1">
    <citation type="submission" date="2022-10" db="EMBL/GenBank/DDBJ databases">
        <title>Rhodococcus ferula Z13 complete genome.</title>
        <authorList>
            <person name="Long X."/>
            <person name="Zang M."/>
        </authorList>
    </citation>
    <scope>NUCLEOTIDE SEQUENCE</scope>
    <source>
        <strain evidence="1">Z13</strain>
    </source>
</reference>
<organism evidence="1 2">
    <name type="scientific">Rhodococcus sacchari</name>
    <dbReference type="NCBI Taxonomy" id="2962047"/>
    <lineage>
        <taxon>Bacteria</taxon>
        <taxon>Bacillati</taxon>
        <taxon>Actinomycetota</taxon>
        <taxon>Actinomycetes</taxon>
        <taxon>Mycobacteriales</taxon>
        <taxon>Nocardiaceae</taxon>
        <taxon>Rhodococcus</taxon>
    </lineage>
</organism>
<name>A0ACD4DEK0_9NOCA</name>